<feature type="non-terminal residue" evidence="2">
    <location>
        <position position="65"/>
    </location>
</feature>
<accession>F0YMP6</accession>
<dbReference type="RefSeq" id="XP_009041679.1">
    <property type="nucleotide sequence ID" value="XM_009043431.1"/>
</dbReference>
<dbReference type="Proteomes" id="UP000002729">
    <property type="component" value="Unassembled WGS sequence"/>
</dbReference>
<name>F0YMP6_AURAN</name>
<dbReference type="InterPro" id="IPR007484">
    <property type="entry name" value="Peptidase_M28"/>
</dbReference>
<dbReference type="InParanoid" id="F0YMP6"/>
<dbReference type="EMBL" id="GL833166">
    <property type="protein sequence ID" value="EGB03604.1"/>
    <property type="molecule type" value="Genomic_DNA"/>
</dbReference>
<gene>
    <name evidence="2" type="ORF">AURANDRAFT_33818</name>
</gene>
<dbReference type="eggNOG" id="KOG2195">
    <property type="taxonomic scope" value="Eukaryota"/>
</dbReference>
<evidence type="ECO:0000313" key="2">
    <source>
        <dbReference type="EMBL" id="EGB03604.1"/>
    </source>
</evidence>
<dbReference type="InterPro" id="IPR039373">
    <property type="entry name" value="Peptidase_M28B"/>
</dbReference>
<dbReference type="Gene3D" id="3.40.630.10">
    <property type="entry name" value="Zn peptidases"/>
    <property type="match status" value="1"/>
</dbReference>
<sequence>GWRPRRTVVLCSWSGEEYGLLGSTAYAELEARGALEHATAYVNVDVAVGGNATLEAAGTQSLDGL</sequence>
<protein>
    <recommendedName>
        <fullName evidence="1">Peptidase M28 domain-containing protein</fullName>
    </recommendedName>
</protein>
<evidence type="ECO:0000259" key="1">
    <source>
        <dbReference type="Pfam" id="PF04389"/>
    </source>
</evidence>
<dbReference type="AlphaFoldDB" id="F0YMP6"/>
<dbReference type="PANTHER" id="PTHR10404">
    <property type="entry name" value="N-ACETYLATED-ALPHA-LINKED ACIDIC DIPEPTIDASE"/>
    <property type="match status" value="1"/>
</dbReference>
<feature type="domain" description="Peptidase M28" evidence="1">
    <location>
        <begin position="2"/>
        <end position="54"/>
    </location>
</feature>
<dbReference type="KEGG" id="aaf:AURANDRAFT_33818"/>
<dbReference type="GO" id="GO:0004180">
    <property type="term" value="F:carboxypeptidase activity"/>
    <property type="evidence" value="ECO:0007669"/>
    <property type="project" value="TreeGrafter"/>
</dbReference>
<organism evidence="3">
    <name type="scientific">Aureococcus anophagefferens</name>
    <name type="common">Harmful bloom alga</name>
    <dbReference type="NCBI Taxonomy" id="44056"/>
    <lineage>
        <taxon>Eukaryota</taxon>
        <taxon>Sar</taxon>
        <taxon>Stramenopiles</taxon>
        <taxon>Ochrophyta</taxon>
        <taxon>Pelagophyceae</taxon>
        <taxon>Pelagomonadales</taxon>
        <taxon>Pelagomonadaceae</taxon>
        <taxon>Aureococcus</taxon>
    </lineage>
</organism>
<dbReference type="OrthoDB" id="115310at2759"/>
<dbReference type="SUPFAM" id="SSF53187">
    <property type="entry name" value="Zn-dependent exopeptidases"/>
    <property type="match status" value="1"/>
</dbReference>
<proteinExistence type="predicted"/>
<feature type="non-terminal residue" evidence="2">
    <location>
        <position position="1"/>
    </location>
</feature>
<dbReference type="Pfam" id="PF04389">
    <property type="entry name" value="Peptidase_M28"/>
    <property type="match status" value="1"/>
</dbReference>
<keyword evidence="3" id="KW-1185">Reference proteome</keyword>
<evidence type="ECO:0000313" key="3">
    <source>
        <dbReference type="Proteomes" id="UP000002729"/>
    </source>
</evidence>
<dbReference type="GeneID" id="20221349"/>
<dbReference type="PANTHER" id="PTHR10404:SF46">
    <property type="entry name" value="VACUOLAR PROTEIN SORTING-ASSOCIATED PROTEIN 70"/>
    <property type="match status" value="1"/>
</dbReference>
<dbReference type="MEROPS" id="M28.010"/>
<reference evidence="2 3" key="1">
    <citation type="journal article" date="2011" name="Proc. Natl. Acad. Sci. U.S.A.">
        <title>Niche of harmful alga Aureococcus anophagefferens revealed through ecogenomics.</title>
        <authorList>
            <person name="Gobler C.J."/>
            <person name="Berry D.L."/>
            <person name="Dyhrman S.T."/>
            <person name="Wilhelm S.W."/>
            <person name="Salamov A."/>
            <person name="Lobanov A.V."/>
            <person name="Zhang Y."/>
            <person name="Collier J.L."/>
            <person name="Wurch L.L."/>
            <person name="Kustka A.B."/>
            <person name="Dill B.D."/>
            <person name="Shah M."/>
            <person name="VerBerkmoes N.C."/>
            <person name="Kuo A."/>
            <person name="Terry A."/>
            <person name="Pangilinan J."/>
            <person name="Lindquist E.A."/>
            <person name="Lucas S."/>
            <person name="Paulsen I.T."/>
            <person name="Hattenrath-Lehmann T.K."/>
            <person name="Talmage S.C."/>
            <person name="Walker E.A."/>
            <person name="Koch F."/>
            <person name="Burson A.M."/>
            <person name="Marcoval M.A."/>
            <person name="Tang Y.Z."/>
            <person name="Lecleir G.R."/>
            <person name="Coyne K.J."/>
            <person name="Berg G.M."/>
            <person name="Bertrand E.M."/>
            <person name="Saito M.A."/>
            <person name="Gladyshev V.N."/>
            <person name="Grigoriev I.V."/>
        </authorList>
    </citation>
    <scope>NUCLEOTIDE SEQUENCE [LARGE SCALE GENOMIC DNA]</scope>
    <source>
        <strain evidence="3">CCMP 1984</strain>
    </source>
</reference>